<dbReference type="GO" id="GO:0043709">
    <property type="term" value="P:cell adhesion involved in single-species biofilm formation"/>
    <property type="evidence" value="ECO:0007669"/>
    <property type="project" value="TreeGrafter"/>
</dbReference>
<dbReference type="FunFam" id="3.30.70.270:FF:000001">
    <property type="entry name" value="Diguanylate cyclase domain protein"/>
    <property type="match status" value="1"/>
</dbReference>
<dbReference type="AlphaFoldDB" id="C0QT05"/>
<dbReference type="OrthoDB" id="9783076at2"/>
<dbReference type="CDD" id="cd01949">
    <property type="entry name" value="GGDEF"/>
    <property type="match status" value="1"/>
</dbReference>
<dbReference type="InterPro" id="IPR043128">
    <property type="entry name" value="Rev_trsase/Diguanyl_cyclase"/>
</dbReference>
<evidence type="ECO:0000259" key="4">
    <source>
        <dbReference type="PROSITE" id="PS50887"/>
    </source>
</evidence>
<dbReference type="PaxDb" id="123214-PERMA_0023"/>
<dbReference type="KEGG" id="pmx:PERMA_0023"/>
<dbReference type="STRING" id="123214.PERMA_0023"/>
<evidence type="ECO:0000313" key="5">
    <source>
        <dbReference type="EMBL" id="ACO03663.1"/>
    </source>
</evidence>
<dbReference type="EMBL" id="CP001230">
    <property type="protein sequence ID" value="ACO03663.1"/>
    <property type="molecule type" value="Genomic_DNA"/>
</dbReference>
<keyword evidence="3" id="KW-0472">Membrane</keyword>
<dbReference type="eggNOG" id="COG3706">
    <property type="taxonomic scope" value="Bacteria"/>
</dbReference>
<dbReference type="InterPro" id="IPR000160">
    <property type="entry name" value="GGDEF_dom"/>
</dbReference>
<evidence type="ECO:0000256" key="3">
    <source>
        <dbReference type="SAM" id="Phobius"/>
    </source>
</evidence>
<evidence type="ECO:0000256" key="1">
    <source>
        <dbReference type="ARBA" id="ARBA00012528"/>
    </source>
</evidence>
<evidence type="ECO:0000256" key="2">
    <source>
        <dbReference type="ARBA" id="ARBA00034247"/>
    </source>
</evidence>
<comment type="catalytic activity">
    <reaction evidence="2">
        <text>2 GTP = 3',3'-c-di-GMP + 2 diphosphate</text>
        <dbReference type="Rhea" id="RHEA:24898"/>
        <dbReference type="ChEBI" id="CHEBI:33019"/>
        <dbReference type="ChEBI" id="CHEBI:37565"/>
        <dbReference type="ChEBI" id="CHEBI:58805"/>
        <dbReference type="EC" id="2.7.7.65"/>
    </reaction>
</comment>
<dbReference type="NCBIfam" id="TIGR00254">
    <property type="entry name" value="GGDEF"/>
    <property type="match status" value="1"/>
</dbReference>
<dbReference type="PANTHER" id="PTHR45138:SF9">
    <property type="entry name" value="DIGUANYLATE CYCLASE DGCM-RELATED"/>
    <property type="match status" value="1"/>
</dbReference>
<name>C0QT05_PERMH</name>
<dbReference type="HOGENOM" id="CLU_820972_0_0_0"/>
<keyword evidence="6" id="KW-1185">Reference proteome</keyword>
<dbReference type="PROSITE" id="PS50887">
    <property type="entry name" value="GGDEF"/>
    <property type="match status" value="1"/>
</dbReference>
<dbReference type="GO" id="GO:1902201">
    <property type="term" value="P:negative regulation of bacterial-type flagellum-dependent cell motility"/>
    <property type="evidence" value="ECO:0007669"/>
    <property type="project" value="TreeGrafter"/>
</dbReference>
<feature type="transmembrane region" description="Helical" evidence="3">
    <location>
        <begin position="144"/>
        <end position="169"/>
    </location>
</feature>
<dbReference type="EC" id="2.7.7.65" evidence="1"/>
<reference evidence="5 6" key="1">
    <citation type="journal article" date="2009" name="J. Bacteriol.">
        <title>Complete and draft genome sequences of six members of the Aquificales.</title>
        <authorList>
            <person name="Reysenbach A.L."/>
            <person name="Hamamura N."/>
            <person name="Podar M."/>
            <person name="Griffiths E."/>
            <person name="Ferreira S."/>
            <person name="Hochstein R."/>
            <person name="Heidelberg J."/>
            <person name="Johnson J."/>
            <person name="Mead D."/>
            <person name="Pohorille A."/>
            <person name="Sarmiento M."/>
            <person name="Schweighofer K."/>
            <person name="Seshadri R."/>
            <person name="Voytek M.A."/>
        </authorList>
    </citation>
    <scope>NUCLEOTIDE SEQUENCE [LARGE SCALE GENOMIC DNA]</scope>
    <source>
        <strain evidence="6">DSM 14350 / EX-H1</strain>
    </source>
</reference>
<keyword evidence="3" id="KW-0812">Transmembrane</keyword>
<keyword evidence="3" id="KW-1133">Transmembrane helix</keyword>
<dbReference type="Proteomes" id="UP000001366">
    <property type="component" value="Chromosome"/>
</dbReference>
<evidence type="ECO:0000313" key="6">
    <source>
        <dbReference type="Proteomes" id="UP000001366"/>
    </source>
</evidence>
<dbReference type="InterPro" id="IPR029787">
    <property type="entry name" value="Nucleotide_cyclase"/>
</dbReference>
<feature type="transmembrane region" description="Helical" evidence="3">
    <location>
        <begin position="9"/>
        <end position="30"/>
    </location>
</feature>
<dbReference type="SMART" id="SM00267">
    <property type="entry name" value="GGDEF"/>
    <property type="match status" value="1"/>
</dbReference>
<dbReference type="PANTHER" id="PTHR45138">
    <property type="entry name" value="REGULATORY COMPONENTS OF SENSORY TRANSDUCTION SYSTEM"/>
    <property type="match status" value="1"/>
</dbReference>
<dbReference type="RefSeq" id="WP_012675902.1">
    <property type="nucleotide sequence ID" value="NC_012440.1"/>
</dbReference>
<sequence>MGKISKKIFILIFVLIGLILINNVFLFFMMNNIKKSSEVINLSGKIRGNIQRIVKLSLTESPPEKLIDIVDFYMRNLVEKEKYLYLPFSSGHSEAGKLKKCWEDVKELIYDGADPERLIGVSERCWYMANEITYRYQKLSEENISYFIVIFSINGIITFLVLGILVIIAKKEVKGKLEFQAHYDPLTKVLNRRSFIAIYNSIINRNDIFPASLMIMDIDDFKKINDTYGHNVGDKVLKKIVDVIKSNIRKKDLFVRWGGEEFIIFFPETDIDQARVVAEKIRRLIENIKFEENFNVTVSIGITELKKGEFLVEVIKRADRALYRAKKNNKNRVEIVID</sequence>
<dbReference type="InterPro" id="IPR050469">
    <property type="entry name" value="Diguanylate_Cyclase"/>
</dbReference>
<organism evidence="5 6">
    <name type="scientific">Persephonella marina (strain DSM 14350 / EX-H1)</name>
    <dbReference type="NCBI Taxonomy" id="123214"/>
    <lineage>
        <taxon>Bacteria</taxon>
        <taxon>Pseudomonadati</taxon>
        <taxon>Aquificota</taxon>
        <taxon>Aquificia</taxon>
        <taxon>Aquificales</taxon>
        <taxon>Hydrogenothermaceae</taxon>
        <taxon>Persephonella</taxon>
    </lineage>
</organism>
<accession>C0QT05</accession>
<dbReference type="Pfam" id="PF00990">
    <property type="entry name" value="GGDEF"/>
    <property type="match status" value="1"/>
</dbReference>
<dbReference type="GO" id="GO:0005886">
    <property type="term" value="C:plasma membrane"/>
    <property type="evidence" value="ECO:0007669"/>
    <property type="project" value="TreeGrafter"/>
</dbReference>
<dbReference type="SUPFAM" id="SSF55073">
    <property type="entry name" value="Nucleotide cyclase"/>
    <property type="match status" value="1"/>
</dbReference>
<proteinExistence type="predicted"/>
<dbReference type="GO" id="GO:0052621">
    <property type="term" value="F:diguanylate cyclase activity"/>
    <property type="evidence" value="ECO:0007669"/>
    <property type="project" value="UniProtKB-EC"/>
</dbReference>
<dbReference type="Gene3D" id="3.30.70.270">
    <property type="match status" value="1"/>
</dbReference>
<gene>
    <name evidence="5" type="ordered locus">PERMA_0023</name>
</gene>
<feature type="domain" description="GGDEF" evidence="4">
    <location>
        <begin position="209"/>
        <end position="338"/>
    </location>
</feature>
<protein>
    <recommendedName>
        <fullName evidence="1">diguanylate cyclase</fullName>
        <ecNumber evidence="1">2.7.7.65</ecNumber>
    </recommendedName>
</protein>